<organism evidence="3 4">
    <name type="scientific">Mycena albidolilacea</name>
    <dbReference type="NCBI Taxonomy" id="1033008"/>
    <lineage>
        <taxon>Eukaryota</taxon>
        <taxon>Fungi</taxon>
        <taxon>Dikarya</taxon>
        <taxon>Basidiomycota</taxon>
        <taxon>Agaricomycotina</taxon>
        <taxon>Agaricomycetes</taxon>
        <taxon>Agaricomycetidae</taxon>
        <taxon>Agaricales</taxon>
        <taxon>Marasmiineae</taxon>
        <taxon>Mycenaceae</taxon>
        <taxon>Mycena</taxon>
    </lineage>
</organism>
<feature type="compositionally biased region" description="Acidic residues" evidence="1">
    <location>
        <begin position="142"/>
        <end position="159"/>
    </location>
</feature>
<sequence>MYPTTTMRTEVLTRTPPPSNFKRKREPPETSKEGGSGAPDKPKRKRVERPKVAIANDDKKKPRKSVRSEPEDAAPTLRKPRLKKRIQRSHSFDESCSGDEVDSEHIIESRLRTRVKLSRRDFLLENLKRKKRGLPPLQSEPETSDDSDDSESSWDSLFDEDSDASSQFIVEDDGSAAAPLPKEFSMVAHEGLSHQFKKIFQFMVHLAIRPQVEREKFMKDMLQVEEYFSIPFTTARRRISSIHDSLVSFCWTSDFTEILAKYPELKMEDLPSARAAQCDVCNIQGRRGYRSGKLSGIPYNPTGFREIDDDKKRRKKDSKLKVFNVGRFCAERVQVFHKICHWEYQLFKSISHEIDELHEAKQSSGVFNDRDVFVPIKEHNIKDMDDADAIYEWLDQRNKVEIEWQKIKLILEQAQNVDSATKRGKID</sequence>
<dbReference type="Pfam" id="PF13926">
    <property type="entry name" value="DUF4211"/>
    <property type="match status" value="1"/>
</dbReference>
<feature type="domain" description="DUF4211" evidence="2">
    <location>
        <begin position="167"/>
        <end position="302"/>
    </location>
</feature>
<dbReference type="PANTHER" id="PTHR14689:SF0">
    <property type="entry name" value="COILED-COIL DOMAIN-CONTAINING PROTEIN 82"/>
    <property type="match status" value="1"/>
</dbReference>
<dbReference type="GO" id="GO:0005634">
    <property type="term" value="C:nucleus"/>
    <property type="evidence" value="ECO:0007669"/>
    <property type="project" value="TreeGrafter"/>
</dbReference>
<feature type="compositionally biased region" description="Basic and acidic residues" evidence="1">
    <location>
        <begin position="56"/>
        <end position="70"/>
    </location>
</feature>
<dbReference type="EMBL" id="JARIHO010000023">
    <property type="protein sequence ID" value="KAJ7343444.1"/>
    <property type="molecule type" value="Genomic_DNA"/>
</dbReference>
<proteinExistence type="predicted"/>
<evidence type="ECO:0000313" key="3">
    <source>
        <dbReference type="EMBL" id="KAJ7343444.1"/>
    </source>
</evidence>
<dbReference type="PANTHER" id="PTHR14689">
    <property type="entry name" value="PHORBOL-ESTER_DAG-TYPE DOMAIN-CONTAINING PROTEIN"/>
    <property type="match status" value="1"/>
</dbReference>
<evidence type="ECO:0000256" key="1">
    <source>
        <dbReference type="SAM" id="MobiDB-lite"/>
    </source>
</evidence>
<dbReference type="InterPro" id="IPR025451">
    <property type="entry name" value="DUF4211"/>
</dbReference>
<evidence type="ECO:0000313" key="4">
    <source>
        <dbReference type="Proteomes" id="UP001218218"/>
    </source>
</evidence>
<gene>
    <name evidence="3" type="ORF">DFH08DRAFT_872729</name>
</gene>
<accession>A0AAD7EP02</accession>
<feature type="compositionally biased region" description="Low complexity" evidence="1">
    <location>
        <begin position="1"/>
        <end position="14"/>
    </location>
</feature>
<dbReference type="Proteomes" id="UP001218218">
    <property type="component" value="Unassembled WGS sequence"/>
</dbReference>
<comment type="caution">
    <text evidence="3">The sequence shown here is derived from an EMBL/GenBank/DDBJ whole genome shotgun (WGS) entry which is preliminary data.</text>
</comment>
<name>A0AAD7EP02_9AGAR</name>
<keyword evidence="4" id="KW-1185">Reference proteome</keyword>
<dbReference type="AlphaFoldDB" id="A0AAD7EP02"/>
<evidence type="ECO:0000259" key="2">
    <source>
        <dbReference type="Pfam" id="PF13926"/>
    </source>
</evidence>
<feature type="region of interest" description="Disordered" evidence="1">
    <location>
        <begin position="1"/>
        <end position="104"/>
    </location>
</feature>
<feature type="compositionally biased region" description="Basic residues" evidence="1">
    <location>
        <begin position="78"/>
        <end position="88"/>
    </location>
</feature>
<feature type="region of interest" description="Disordered" evidence="1">
    <location>
        <begin position="132"/>
        <end position="159"/>
    </location>
</feature>
<protein>
    <recommendedName>
        <fullName evidence="2">DUF4211 domain-containing protein</fullName>
    </recommendedName>
</protein>
<reference evidence="3" key="1">
    <citation type="submission" date="2023-03" db="EMBL/GenBank/DDBJ databases">
        <title>Massive genome expansion in bonnet fungi (Mycena s.s.) driven by repeated elements and novel gene families across ecological guilds.</title>
        <authorList>
            <consortium name="Lawrence Berkeley National Laboratory"/>
            <person name="Harder C.B."/>
            <person name="Miyauchi S."/>
            <person name="Viragh M."/>
            <person name="Kuo A."/>
            <person name="Thoen E."/>
            <person name="Andreopoulos B."/>
            <person name="Lu D."/>
            <person name="Skrede I."/>
            <person name="Drula E."/>
            <person name="Henrissat B."/>
            <person name="Morin E."/>
            <person name="Kohler A."/>
            <person name="Barry K."/>
            <person name="LaButti K."/>
            <person name="Morin E."/>
            <person name="Salamov A."/>
            <person name="Lipzen A."/>
            <person name="Mereny Z."/>
            <person name="Hegedus B."/>
            <person name="Baldrian P."/>
            <person name="Stursova M."/>
            <person name="Weitz H."/>
            <person name="Taylor A."/>
            <person name="Grigoriev I.V."/>
            <person name="Nagy L.G."/>
            <person name="Martin F."/>
            <person name="Kauserud H."/>
        </authorList>
    </citation>
    <scope>NUCLEOTIDE SEQUENCE</scope>
    <source>
        <strain evidence="3">CBHHK002</strain>
    </source>
</reference>